<comment type="caution">
    <text evidence="3">The sequence shown here is derived from an EMBL/GenBank/DDBJ whole genome shotgun (WGS) entry which is preliminary data.</text>
</comment>
<proteinExistence type="predicted"/>
<feature type="region of interest" description="Disordered" evidence="1">
    <location>
        <begin position="214"/>
        <end position="405"/>
    </location>
</feature>
<feature type="compositionally biased region" description="Low complexity" evidence="1">
    <location>
        <begin position="314"/>
        <end position="324"/>
    </location>
</feature>
<feature type="compositionally biased region" description="Acidic residues" evidence="1">
    <location>
        <begin position="982"/>
        <end position="998"/>
    </location>
</feature>
<protein>
    <recommendedName>
        <fullName evidence="2">Chitin-binding type-2 domain-containing protein</fullName>
    </recommendedName>
</protein>
<dbReference type="PROSITE" id="PS50940">
    <property type="entry name" value="CHIT_BIND_II"/>
    <property type="match status" value="1"/>
</dbReference>
<gene>
    <name evidence="3" type="ORF">HCN44_008234</name>
</gene>
<feature type="compositionally biased region" description="Low complexity" evidence="1">
    <location>
        <begin position="386"/>
        <end position="396"/>
    </location>
</feature>
<feature type="region of interest" description="Disordered" evidence="1">
    <location>
        <begin position="1215"/>
        <end position="1249"/>
    </location>
</feature>
<dbReference type="GO" id="GO:0008061">
    <property type="term" value="F:chitin binding"/>
    <property type="evidence" value="ECO:0007669"/>
    <property type="project" value="InterPro"/>
</dbReference>
<feature type="region of interest" description="Disordered" evidence="1">
    <location>
        <begin position="497"/>
        <end position="527"/>
    </location>
</feature>
<feature type="region of interest" description="Disordered" evidence="1">
    <location>
        <begin position="1172"/>
        <end position="1203"/>
    </location>
</feature>
<accession>A0A834XQB4</accession>
<dbReference type="InterPro" id="IPR052976">
    <property type="entry name" value="Scoloptoxin-like"/>
</dbReference>
<feature type="compositionally biased region" description="Low complexity" evidence="1">
    <location>
        <begin position="219"/>
        <end position="233"/>
    </location>
</feature>
<feature type="compositionally biased region" description="Polar residues" evidence="1">
    <location>
        <begin position="339"/>
        <end position="349"/>
    </location>
</feature>
<dbReference type="InterPro" id="IPR002557">
    <property type="entry name" value="Chitin-bd_dom"/>
</dbReference>
<feature type="compositionally biased region" description="Low complexity" evidence="1">
    <location>
        <begin position="268"/>
        <end position="305"/>
    </location>
</feature>
<dbReference type="PANTHER" id="PTHR22933:SF43">
    <property type="entry name" value="LP10131P"/>
    <property type="match status" value="1"/>
</dbReference>
<dbReference type="OrthoDB" id="10052888at2759"/>
<evidence type="ECO:0000313" key="4">
    <source>
        <dbReference type="Proteomes" id="UP000639338"/>
    </source>
</evidence>
<evidence type="ECO:0000256" key="1">
    <source>
        <dbReference type="SAM" id="MobiDB-lite"/>
    </source>
</evidence>
<dbReference type="Pfam" id="PF01607">
    <property type="entry name" value="CBM_14"/>
    <property type="match status" value="1"/>
</dbReference>
<evidence type="ECO:0000313" key="3">
    <source>
        <dbReference type="EMBL" id="KAF7989560.1"/>
    </source>
</evidence>
<feature type="region of interest" description="Disordered" evidence="1">
    <location>
        <begin position="972"/>
        <end position="1013"/>
    </location>
</feature>
<feature type="compositionally biased region" description="Low complexity" evidence="1">
    <location>
        <begin position="350"/>
        <end position="367"/>
    </location>
</feature>
<reference evidence="3 4" key="1">
    <citation type="submission" date="2020-08" db="EMBL/GenBank/DDBJ databases">
        <title>Aphidius gifuensis genome sequencing and assembly.</title>
        <authorList>
            <person name="Du Z."/>
        </authorList>
    </citation>
    <scope>NUCLEOTIDE SEQUENCE [LARGE SCALE GENOMIC DNA]</scope>
    <source>
        <strain evidence="3">YNYX2018</strain>
        <tissue evidence="3">Adults</tissue>
    </source>
</reference>
<name>A0A834XQB4_APHGI</name>
<feature type="compositionally biased region" description="Low complexity" evidence="1">
    <location>
        <begin position="1102"/>
        <end position="1116"/>
    </location>
</feature>
<dbReference type="Gene3D" id="2.170.140.10">
    <property type="entry name" value="Chitin binding domain"/>
    <property type="match status" value="1"/>
</dbReference>
<dbReference type="SMART" id="SM00494">
    <property type="entry name" value="ChtBD2"/>
    <property type="match status" value="1"/>
</dbReference>
<dbReference type="GO" id="GO:0005576">
    <property type="term" value="C:extracellular region"/>
    <property type="evidence" value="ECO:0007669"/>
    <property type="project" value="InterPro"/>
</dbReference>
<dbReference type="SUPFAM" id="SSF57625">
    <property type="entry name" value="Invertebrate chitin-binding proteins"/>
    <property type="match status" value="1"/>
</dbReference>
<feature type="compositionally biased region" description="Polar residues" evidence="1">
    <location>
        <begin position="1172"/>
        <end position="1184"/>
    </location>
</feature>
<dbReference type="InterPro" id="IPR036508">
    <property type="entry name" value="Chitin-bd_dom_sf"/>
</dbReference>
<dbReference type="PANTHER" id="PTHR22933">
    <property type="entry name" value="FI18007P1-RELATED"/>
    <property type="match status" value="1"/>
</dbReference>
<feature type="compositionally biased region" description="Polar residues" evidence="1">
    <location>
        <begin position="246"/>
        <end position="260"/>
    </location>
</feature>
<organism evidence="3 4">
    <name type="scientific">Aphidius gifuensis</name>
    <name type="common">Parasitoid wasp</name>
    <dbReference type="NCBI Taxonomy" id="684658"/>
    <lineage>
        <taxon>Eukaryota</taxon>
        <taxon>Metazoa</taxon>
        <taxon>Ecdysozoa</taxon>
        <taxon>Arthropoda</taxon>
        <taxon>Hexapoda</taxon>
        <taxon>Insecta</taxon>
        <taxon>Pterygota</taxon>
        <taxon>Neoptera</taxon>
        <taxon>Endopterygota</taxon>
        <taxon>Hymenoptera</taxon>
        <taxon>Apocrita</taxon>
        <taxon>Ichneumonoidea</taxon>
        <taxon>Braconidae</taxon>
        <taxon>Aphidiinae</taxon>
        <taxon>Aphidius</taxon>
    </lineage>
</organism>
<dbReference type="Proteomes" id="UP000639338">
    <property type="component" value="Unassembled WGS sequence"/>
</dbReference>
<feature type="compositionally biased region" description="Polar residues" evidence="1">
    <location>
        <begin position="1224"/>
        <end position="1243"/>
    </location>
</feature>
<keyword evidence="4" id="KW-1185">Reference proteome</keyword>
<feature type="domain" description="Chitin-binding type-2" evidence="2">
    <location>
        <begin position="128"/>
        <end position="185"/>
    </location>
</feature>
<feature type="region of interest" description="Disordered" evidence="1">
    <location>
        <begin position="1096"/>
        <end position="1116"/>
    </location>
</feature>
<feature type="compositionally biased region" description="Low complexity" evidence="1">
    <location>
        <begin position="508"/>
        <end position="522"/>
    </location>
</feature>
<sequence>MKKKINGHHAIGDGVRLLMRSEGNNNKKKLIIDYDDGDDNEITENERGARLPELLSELDLESLEATEDDIDNLSKVVKRLAPSEENGEYQVYQVFFGNEELLKEWLKGADKGQPGVDFPMLTSIPPTKFNCKQHKDGYYGDTETNCQVFHICDNGRKTSFLCPNGTIFQQSQLICDWWFKVDCSKSAELYEQSAEQLAKDERKRADKKRMNSEFHRFGNDNTDNNNNQYPQQNSGGKQGVTRDNNDNNNYSQVSRNQLPGTEQREYNKNNYNNNNQQQQQQTNKRLNNKQQLNKINDDTIINKNNKLTDKTETNNSRNKNYYNNQLINDDNKNDKFNNYEQRGNNKYSSQQQQEQQQNNDNNDNNDNYHSTTTLRENLRQSKSRKNQYQDNYNNNNNDDDVNRGTPAYIETTTFRTSTPSPIKEYQQPAETSAFVSQRNRYNKQYNDQFNSYYNNNNNNNNNINRITVSSTTRKNIINQNTPQNILKPREQIPDFPHSTFNPIFKPRTTTTTTTEPTNTNNNYYYGNKNKEQKSTAIPYVTTQNYRKTHQDLRTVYPDFKQTAATTMVPVFTTDIIRNYQGTSTPGSTYTERAETTPSDFTEASTISLITPPQTYANSKTYNTFEKIQKYNEFSRLPLTTTTTTTLRPLLQESYVGQTAGNPTQPIVKYQNDKLINNNNYDQNSLGTTQSHDLINDEKINQVRQPSKSTVKINTNLRKNNIISTTEKPLKNYQHFNQQNINNTKNSKTYDTSITYKNGKIQQSTTTPYVPFTKNYAYITSSSSSTTTTTQKPPTYTATVPTFTGILQYKNGPKPIAKLQNSIPSTVSTFKGSPAYLPEVGTNQQLYLPKKSTPPNSSLEKEHALNMLKSLKGLEGTMPTIISNNANRDGLTIPHSSSPATLHSLALYFAQNSSEKINETDDLNQANQNDKLIQKNNTSAELPTNILTQHTINSYTELFNLNDAIDVLKNASSIDNNNNSESNDGEDDNDDNDDDDDLDIQQSEGPVAGLNRRTNNTKLRELAQVFTHALSAYLQDPETFKKILTEIRPTEPTFIDNNIDETTTFTAMTTEIYPTTSDDYPSVTKEKDEVLDFSEDFIGPRRNIGNPTTTEIPTTTDDGGFGYYTTSLTYSDVNLPAAAAVTTTQASIENTRDYLDPPSDDFASAINQAFDSSNGNEIQNLSGPSGNDADNYYQPDYLPDENNRVGKLLKNSTSYQPYGQYVKPDNSNPIHDNYVASSTPSSYEETFPPNHRREELTTEFIKTTTDIPTTTDLPRTTTVPFRIRYYDTTTIIPDKQDNDDDSESLVTANSIYSNYKNYNYASTQKYSLDKPNNNFITQVSSQSTNPINNNNNNINDKLTNEDIENRINNHWTSSPVTELWETNVFVDPNHINHELTSSNNNIKTTSVENISNDPTTHTSITTNFDNLVTDATNSINSRNSKQYINDNNYNINNNFESSTPLEWAATETDTPTSFSLLDNLNTATPSSPIYTTKSTTTITSSITTNNNKQSGALYSITKTINKKLNDNNNSTIENEMLQAKEMFGNLNDTSSATLMKIMKTADKDVTVRQLVLLLISHCSGPMNKTKEEEKNELLNELLKMPVSKFGDDESREIVADINRVNLSPIVIDDTQIKTTSISTTSTEPIVTTFRSSKQLKRIKTNVDDALINYNDSDDIVDDNVVSDARALELLRSLYTVAAKWG</sequence>
<evidence type="ECO:0000259" key="2">
    <source>
        <dbReference type="PROSITE" id="PS50940"/>
    </source>
</evidence>
<dbReference type="EMBL" id="JACMRX010000005">
    <property type="protein sequence ID" value="KAF7989560.1"/>
    <property type="molecule type" value="Genomic_DNA"/>
</dbReference>